<evidence type="ECO:0000313" key="8">
    <source>
        <dbReference type="Proteomes" id="UP001174909"/>
    </source>
</evidence>
<dbReference type="Proteomes" id="UP001174909">
    <property type="component" value="Unassembled WGS sequence"/>
</dbReference>
<dbReference type="InterPro" id="IPR001362">
    <property type="entry name" value="Glyco_hydro_32"/>
</dbReference>
<protein>
    <submittedName>
        <fullName evidence="7">Levanase</fullName>
    </submittedName>
</protein>
<dbReference type="GO" id="GO:0005737">
    <property type="term" value="C:cytoplasm"/>
    <property type="evidence" value="ECO:0007669"/>
    <property type="project" value="TreeGrafter"/>
</dbReference>
<dbReference type="CDD" id="cd18622">
    <property type="entry name" value="GH32_Inu-like"/>
    <property type="match status" value="1"/>
</dbReference>
<comment type="similarity">
    <text evidence="1 4">Belongs to the glycosyl hydrolase 32 family.</text>
</comment>
<dbReference type="PANTHER" id="PTHR42800:SF1">
    <property type="entry name" value="EXOINULINASE INUD (AFU_ORTHOLOGUE AFUA_5G00480)"/>
    <property type="match status" value="1"/>
</dbReference>
<dbReference type="InterPro" id="IPR023296">
    <property type="entry name" value="Glyco_hydro_beta-prop_sf"/>
</dbReference>
<organism evidence="7 8">
    <name type="scientific">Geodia barretti</name>
    <name type="common">Barrett's horny sponge</name>
    <dbReference type="NCBI Taxonomy" id="519541"/>
    <lineage>
        <taxon>Eukaryota</taxon>
        <taxon>Metazoa</taxon>
        <taxon>Porifera</taxon>
        <taxon>Demospongiae</taxon>
        <taxon>Heteroscleromorpha</taxon>
        <taxon>Tetractinellida</taxon>
        <taxon>Astrophorina</taxon>
        <taxon>Geodiidae</taxon>
        <taxon>Geodia</taxon>
    </lineage>
</organism>
<dbReference type="Gene3D" id="2.115.10.20">
    <property type="entry name" value="Glycosyl hydrolase domain, family 43"/>
    <property type="match status" value="1"/>
</dbReference>
<dbReference type="InterPro" id="IPR013148">
    <property type="entry name" value="Glyco_hydro_32_N"/>
</dbReference>
<keyword evidence="8" id="KW-1185">Reference proteome</keyword>
<evidence type="ECO:0000259" key="6">
    <source>
        <dbReference type="Pfam" id="PF08244"/>
    </source>
</evidence>
<dbReference type="Pfam" id="PF08244">
    <property type="entry name" value="Glyco_hydro_32C"/>
    <property type="match status" value="1"/>
</dbReference>
<dbReference type="SUPFAM" id="SSF49899">
    <property type="entry name" value="Concanavalin A-like lectins/glucanases"/>
    <property type="match status" value="1"/>
</dbReference>
<dbReference type="Pfam" id="PF00251">
    <property type="entry name" value="Glyco_hydro_32N"/>
    <property type="match status" value="1"/>
</dbReference>
<dbReference type="GO" id="GO:0004575">
    <property type="term" value="F:sucrose alpha-glucosidase activity"/>
    <property type="evidence" value="ECO:0007669"/>
    <property type="project" value="TreeGrafter"/>
</dbReference>
<feature type="domain" description="Glycosyl hydrolase family 32 C-terminal" evidence="6">
    <location>
        <begin position="327"/>
        <end position="442"/>
    </location>
</feature>
<feature type="domain" description="Glycosyl hydrolase family 32 N-terminal" evidence="5">
    <location>
        <begin position="15"/>
        <end position="301"/>
    </location>
</feature>
<gene>
    <name evidence="7" type="ORF">GBAR_LOCUS19776</name>
</gene>
<dbReference type="EMBL" id="CASHTH010002784">
    <property type="protein sequence ID" value="CAI8035229.1"/>
    <property type="molecule type" value="Genomic_DNA"/>
</dbReference>
<comment type="caution">
    <text evidence="7">The sequence shown here is derived from an EMBL/GenBank/DDBJ whole genome shotgun (WGS) entry which is preliminary data.</text>
</comment>
<evidence type="ECO:0000313" key="7">
    <source>
        <dbReference type="EMBL" id="CAI8035229.1"/>
    </source>
</evidence>
<evidence type="ECO:0000259" key="5">
    <source>
        <dbReference type="Pfam" id="PF00251"/>
    </source>
</evidence>
<dbReference type="PANTHER" id="PTHR42800">
    <property type="entry name" value="EXOINULINASE INUD (AFU_ORTHOLOGUE AFUA_5G00480)"/>
    <property type="match status" value="1"/>
</dbReference>
<accession>A0AA35WWC2</accession>
<sequence length="448" mass="50488">MIQTAYKEAYRPQFHFTPKTNWTNDPNGLIHYKGEFHLFFQHNPSGIDWGNMTWGHAVSTDLVHWKQLSHAIHPDELGTIFSGSGVVDWKNTGGFQTSDEAVLVNFYTSAGSHAPKEVPFTQSIAYSNDRGRSWTKYEGNPVIGHNRRDNRDPKVIWHEPTQKWVMALYLDQNDYALFGSTNLKEWTRLSDLEIPDTECPDIFELPVDGDPDNTKWVFWGAAGKYYVGNFDGTTFTPEGDAQRSNYGANFYAAQTWSDVPEFDGRRIQIAWMSGSNPPDMPFNQQMSFPCELTLRTTSEGIRLHREPVAEIENIHTYTHAWSDLPLKPGEDPLAGLTGELFDIRAEIALNDATAIGFKIRGQDVRYDVASQELTFLEKSGPLAPRNGKIRLQILVDRISIEAFGNDGELSMTSYFLPDLDNADIGIYAAGSPATLVSLKVHELRSSWA</sequence>
<name>A0AA35WWC2_GEOBA</name>
<keyword evidence="3 4" id="KW-0326">Glycosidase</keyword>
<dbReference type="SUPFAM" id="SSF75005">
    <property type="entry name" value="Arabinanase/levansucrase/invertase"/>
    <property type="match status" value="1"/>
</dbReference>
<dbReference type="InterPro" id="IPR013320">
    <property type="entry name" value="ConA-like_dom_sf"/>
</dbReference>
<dbReference type="SMART" id="SM00640">
    <property type="entry name" value="Glyco_32"/>
    <property type="match status" value="1"/>
</dbReference>
<dbReference type="InterPro" id="IPR013189">
    <property type="entry name" value="Glyco_hydro_32_C"/>
</dbReference>
<dbReference type="GO" id="GO:0005987">
    <property type="term" value="P:sucrose catabolic process"/>
    <property type="evidence" value="ECO:0007669"/>
    <property type="project" value="TreeGrafter"/>
</dbReference>
<evidence type="ECO:0000256" key="2">
    <source>
        <dbReference type="ARBA" id="ARBA00022801"/>
    </source>
</evidence>
<dbReference type="AlphaFoldDB" id="A0AA35WWC2"/>
<proteinExistence type="inferred from homology"/>
<evidence type="ECO:0000256" key="1">
    <source>
        <dbReference type="ARBA" id="ARBA00009902"/>
    </source>
</evidence>
<reference evidence="7" key="1">
    <citation type="submission" date="2023-03" db="EMBL/GenBank/DDBJ databases">
        <authorList>
            <person name="Steffen K."/>
            <person name="Cardenas P."/>
        </authorList>
    </citation>
    <scope>NUCLEOTIDE SEQUENCE</scope>
</reference>
<keyword evidence="2 4" id="KW-0378">Hydrolase</keyword>
<evidence type="ECO:0000256" key="3">
    <source>
        <dbReference type="ARBA" id="ARBA00023295"/>
    </source>
</evidence>
<dbReference type="Gene3D" id="2.60.120.560">
    <property type="entry name" value="Exo-inulinase, domain 1"/>
    <property type="match status" value="1"/>
</dbReference>
<evidence type="ECO:0000256" key="4">
    <source>
        <dbReference type="RuleBase" id="RU362110"/>
    </source>
</evidence>